<gene>
    <name evidence="2" type="ORF">FHX33_001462</name>
</gene>
<feature type="transmembrane region" description="Helical" evidence="1">
    <location>
        <begin position="6"/>
        <end position="25"/>
    </location>
</feature>
<reference evidence="2 3" key="1">
    <citation type="submission" date="2020-08" db="EMBL/GenBank/DDBJ databases">
        <title>Sequencing the genomes of 1000 actinobacteria strains.</title>
        <authorList>
            <person name="Klenk H.-P."/>
        </authorList>
    </citation>
    <scope>NUCLEOTIDE SEQUENCE [LARGE SCALE GENOMIC DNA]</scope>
    <source>
        <strain evidence="2 3">DSM 20146</strain>
    </source>
</reference>
<name>A0A7W4UUV7_LEIAQ</name>
<comment type="caution">
    <text evidence="2">The sequence shown here is derived from an EMBL/GenBank/DDBJ whole genome shotgun (WGS) entry which is preliminary data.</text>
</comment>
<dbReference type="Proteomes" id="UP000538196">
    <property type="component" value="Unassembled WGS sequence"/>
</dbReference>
<keyword evidence="3" id="KW-1185">Reference proteome</keyword>
<dbReference type="AlphaFoldDB" id="A0A7W4UUV7"/>
<keyword evidence="1" id="KW-1133">Transmembrane helix</keyword>
<organism evidence="2 3">
    <name type="scientific">Leifsonia aquatica</name>
    <name type="common">Corynebacterium aquaticum</name>
    <dbReference type="NCBI Taxonomy" id="144185"/>
    <lineage>
        <taxon>Bacteria</taxon>
        <taxon>Bacillati</taxon>
        <taxon>Actinomycetota</taxon>
        <taxon>Actinomycetes</taxon>
        <taxon>Micrococcales</taxon>
        <taxon>Microbacteriaceae</taxon>
        <taxon>Leifsonia</taxon>
    </lineage>
</organism>
<keyword evidence="1" id="KW-0812">Transmembrane</keyword>
<sequence length="31" mass="3294">MERVLLDVVYLLGVVVLALVVGLAGRGVEKL</sequence>
<evidence type="ECO:0000313" key="3">
    <source>
        <dbReference type="Proteomes" id="UP000538196"/>
    </source>
</evidence>
<proteinExistence type="predicted"/>
<accession>A0A7W4UUV7</accession>
<evidence type="ECO:0000313" key="2">
    <source>
        <dbReference type="EMBL" id="MBB2966730.1"/>
    </source>
</evidence>
<evidence type="ECO:0000256" key="1">
    <source>
        <dbReference type="SAM" id="Phobius"/>
    </source>
</evidence>
<dbReference type="EMBL" id="JACHVP010000001">
    <property type="protein sequence ID" value="MBB2966730.1"/>
    <property type="molecule type" value="Genomic_DNA"/>
</dbReference>
<protein>
    <submittedName>
        <fullName evidence="2">Uncharacterized protein</fullName>
    </submittedName>
</protein>
<keyword evidence="1" id="KW-0472">Membrane</keyword>